<evidence type="ECO:0000256" key="1">
    <source>
        <dbReference type="ARBA" id="ARBA00009995"/>
    </source>
</evidence>
<dbReference type="OrthoDB" id="5835829at2759"/>
<dbReference type="EC" id="2.4.1.-" evidence="5"/>
<dbReference type="AlphaFoldDB" id="A0A6I9S1D9"/>
<keyword evidence="6" id="KW-0732">Signal</keyword>
<evidence type="ECO:0000256" key="5">
    <source>
        <dbReference type="RuleBase" id="RU362057"/>
    </source>
</evidence>
<sequence length="493" mass="54878">MGNLHFVLIPWLAQGHMIPMVDIARLLAEHGVTVSIITTPVNAARIQSTIDRISASGRLLHFVTLRFPAAEFGLPEGCENLDSLPSRDLILNFFQATKHLRGPLLQYLRSGSSLPLSCMIIDVYHPWAHGVARDLGVPCLAFHGYSCCSLLSIHYLHHYKTHETMPSMSDSFILPGLPHRIEMTRWKLPRQFHDDVPYQEIYEEVREADEMADGVIVNSFDELEPGYTERIEKATGKKAWTVGPVSLQNKGRSDMAERGNKSTVDKEQCLKWLDSKKPKSVIYVSFGSMGKFSSLQLKEMGAGLLASSRPFIWVIKGGQKPLEEVEKWVGERIKGRVDSRCLLIKGWAPQVMILSHPAVGGFVTHCGWNSTLEGVSAGVPMVTWPLFAEQFLNEKLIVEVLGFGVAVGVEMPTGWCKGEEGGVMVKREQLTKAVERLMDEGEEGNERRRRAKELGEKANKALEEGGSSNLSITRLIQYVAEKAGEKAMENLSV</sequence>
<keyword evidence="2 4" id="KW-0328">Glycosyltransferase</keyword>
<keyword evidence="3 4" id="KW-0808">Transferase</keyword>
<dbReference type="Pfam" id="PF00201">
    <property type="entry name" value="UDPGT"/>
    <property type="match status" value="1"/>
</dbReference>
<dbReference type="PROSITE" id="PS00375">
    <property type="entry name" value="UDPGT"/>
    <property type="match status" value="1"/>
</dbReference>
<accession>A0A6I9S1D9</accession>
<dbReference type="RefSeq" id="XP_010935521.1">
    <property type="nucleotide sequence ID" value="XM_010937219.3"/>
</dbReference>
<evidence type="ECO:0000256" key="2">
    <source>
        <dbReference type="ARBA" id="ARBA00022676"/>
    </source>
</evidence>
<feature type="chain" id="PRO_5026733227" description="Glycosyltransferase" evidence="6">
    <location>
        <begin position="16"/>
        <end position="493"/>
    </location>
</feature>
<dbReference type="InterPro" id="IPR035595">
    <property type="entry name" value="UDP_glycos_trans_CS"/>
</dbReference>
<dbReference type="KEGG" id="egu:105055417"/>
<evidence type="ECO:0000256" key="4">
    <source>
        <dbReference type="RuleBase" id="RU003718"/>
    </source>
</evidence>
<dbReference type="FunFam" id="3.40.50.2000:FF:000071">
    <property type="entry name" value="Glycosyltransferase"/>
    <property type="match status" value="1"/>
</dbReference>
<keyword evidence="8" id="KW-1185">Reference proteome</keyword>
<evidence type="ECO:0000313" key="9">
    <source>
        <dbReference type="RefSeq" id="XP_010935521.1"/>
    </source>
</evidence>
<evidence type="ECO:0000313" key="8">
    <source>
        <dbReference type="Proteomes" id="UP000504607"/>
    </source>
</evidence>
<name>A0A6I9S1D9_ELAGV</name>
<dbReference type="Pfam" id="PF26168">
    <property type="entry name" value="Glyco_transf_N"/>
    <property type="match status" value="1"/>
</dbReference>
<dbReference type="GeneID" id="105055417"/>
<evidence type="ECO:0000256" key="6">
    <source>
        <dbReference type="SAM" id="SignalP"/>
    </source>
</evidence>
<evidence type="ECO:0000256" key="3">
    <source>
        <dbReference type="ARBA" id="ARBA00022679"/>
    </source>
</evidence>
<dbReference type="FunFam" id="3.40.50.2000:FF:000047">
    <property type="entry name" value="Glycosyltransferase"/>
    <property type="match status" value="1"/>
</dbReference>
<dbReference type="GO" id="GO:0035251">
    <property type="term" value="F:UDP-glucosyltransferase activity"/>
    <property type="evidence" value="ECO:0007669"/>
    <property type="project" value="TreeGrafter"/>
</dbReference>
<comment type="similarity">
    <text evidence="1 4">Belongs to the UDP-glycosyltransferase family.</text>
</comment>
<dbReference type="PANTHER" id="PTHR48047">
    <property type="entry name" value="GLYCOSYLTRANSFERASE"/>
    <property type="match status" value="1"/>
</dbReference>
<dbReference type="CDD" id="cd03784">
    <property type="entry name" value="GT1_Gtf-like"/>
    <property type="match status" value="1"/>
</dbReference>
<feature type="domain" description="Glycosyltransferase N-terminal" evidence="7">
    <location>
        <begin position="6"/>
        <end position="245"/>
    </location>
</feature>
<reference evidence="9" key="1">
    <citation type="submission" date="2025-08" db="UniProtKB">
        <authorList>
            <consortium name="RefSeq"/>
        </authorList>
    </citation>
    <scope>IDENTIFICATION</scope>
</reference>
<dbReference type="InterPro" id="IPR002213">
    <property type="entry name" value="UDP_glucos_trans"/>
</dbReference>
<protein>
    <recommendedName>
        <fullName evidence="5">Glycosyltransferase</fullName>
        <ecNumber evidence="5">2.4.1.-</ecNumber>
    </recommendedName>
</protein>
<dbReference type="SUPFAM" id="SSF53756">
    <property type="entry name" value="UDP-Glycosyltransferase/glycogen phosphorylase"/>
    <property type="match status" value="1"/>
</dbReference>
<proteinExistence type="inferred from homology"/>
<evidence type="ECO:0000259" key="7">
    <source>
        <dbReference type="Pfam" id="PF26168"/>
    </source>
</evidence>
<dbReference type="InParanoid" id="A0A6I9S1D9"/>
<feature type="signal peptide" evidence="6">
    <location>
        <begin position="1"/>
        <end position="15"/>
    </location>
</feature>
<organism evidence="8 9">
    <name type="scientific">Elaeis guineensis var. tenera</name>
    <name type="common">Oil palm</name>
    <dbReference type="NCBI Taxonomy" id="51953"/>
    <lineage>
        <taxon>Eukaryota</taxon>
        <taxon>Viridiplantae</taxon>
        <taxon>Streptophyta</taxon>
        <taxon>Embryophyta</taxon>
        <taxon>Tracheophyta</taxon>
        <taxon>Spermatophyta</taxon>
        <taxon>Magnoliopsida</taxon>
        <taxon>Liliopsida</taxon>
        <taxon>Arecaceae</taxon>
        <taxon>Arecoideae</taxon>
        <taxon>Cocoseae</taxon>
        <taxon>Elaeidinae</taxon>
        <taxon>Elaeis</taxon>
    </lineage>
</organism>
<dbReference type="PANTHER" id="PTHR48047:SF168">
    <property type="entry name" value="GLYCOSYLTRANSFERASE"/>
    <property type="match status" value="1"/>
</dbReference>
<dbReference type="Proteomes" id="UP000504607">
    <property type="component" value="Chromosome 12"/>
</dbReference>
<dbReference type="InterPro" id="IPR058980">
    <property type="entry name" value="Glyco_transf_N"/>
</dbReference>
<dbReference type="Gene3D" id="3.40.50.2000">
    <property type="entry name" value="Glycogen Phosphorylase B"/>
    <property type="match status" value="2"/>
</dbReference>
<gene>
    <name evidence="9" type="primary">LOC105055417</name>
</gene>